<comment type="caution">
    <text evidence="1">The sequence shown here is derived from an EMBL/GenBank/DDBJ whole genome shotgun (WGS) entry which is preliminary data.</text>
</comment>
<accession>A0A0F9FKI4</accession>
<name>A0A0F9FKI4_9ZZZZ</name>
<protein>
    <submittedName>
        <fullName evidence="1">Uncharacterized protein</fullName>
    </submittedName>
</protein>
<gene>
    <name evidence="1" type="ORF">LCGC14_2293940</name>
</gene>
<evidence type="ECO:0000313" key="1">
    <source>
        <dbReference type="EMBL" id="KKL51592.1"/>
    </source>
</evidence>
<sequence>MAEQGAATQRKLWFGEYDLSGDMNAMRLSLGAARQDNTRFGDDTEIGAGGLTTILMEHEGIWLAGSDSVDEVLSAQMAVADLPISIGPETGADGEVGYLFRAMEGLYMPINAGVIGSMHRFRVSAEGSGGDRAVRSTIMHNATRTATANGTARQLGAVTVTQKVYATLHVISASASDTLDVIVESDSASGFGASPETQITFTQATAITKEYQTAAGAITDDWWRVGYTIAGTDPSFEFVVLIGIL</sequence>
<dbReference type="EMBL" id="LAZR01032194">
    <property type="protein sequence ID" value="KKL51592.1"/>
    <property type="molecule type" value="Genomic_DNA"/>
</dbReference>
<proteinExistence type="predicted"/>
<reference evidence="1" key="1">
    <citation type="journal article" date="2015" name="Nature">
        <title>Complex archaea that bridge the gap between prokaryotes and eukaryotes.</title>
        <authorList>
            <person name="Spang A."/>
            <person name="Saw J.H."/>
            <person name="Jorgensen S.L."/>
            <person name="Zaremba-Niedzwiedzka K."/>
            <person name="Martijn J."/>
            <person name="Lind A.E."/>
            <person name="van Eijk R."/>
            <person name="Schleper C."/>
            <person name="Guy L."/>
            <person name="Ettema T.J."/>
        </authorList>
    </citation>
    <scope>NUCLEOTIDE SEQUENCE</scope>
</reference>
<dbReference type="AlphaFoldDB" id="A0A0F9FKI4"/>
<organism evidence="1">
    <name type="scientific">marine sediment metagenome</name>
    <dbReference type="NCBI Taxonomy" id="412755"/>
    <lineage>
        <taxon>unclassified sequences</taxon>
        <taxon>metagenomes</taxon>
        <taxon>ecological metagenomes</taxon>
    </lineage>
</organism>